<dbReference type="RefSeq" id="WP_193994894.1">
    <property type="nucleotide sequence ID" value="NZ_JADEXP010000220.1"/>
</dbReference>
<evidence type="ECO:0000313" key="2">
    <source>
        <dbReference type="EMBL" id="MBE9068974.1"/>
    </source>
</evidence>
<accession>A0A928ZWW2</accession>
<feature type="region of interest" description="Disordered" evidence="1">
    <location>
        <begin position="1"/>
        <end position="20"/>
    </location>
</feature>
<protein>
    <submittedName>
        <fullName evidence="2">Uncharacterized protein</fullName>
    </submittedName>
</protein>
<sequence length="97" mass="10762">MFINSNHGAGAPTDPPADGSLPEYQYEDIRLMMWFKISLWLCQRCFNQAKTDPIEPPSQIVPFSGQPSASAGVSTQRGTQLHNQPECKISQVTRQPS</sequence>
<organism evidence="2 3">
    <name type="scientific">Leptolyngbya cf. ectocarpi LEGE 11479</name>
    <dbReference type="NCBI Taxonomy" id="1828722"/>
    <lineage>
        <taxon>Bacteria</taxon>
        <taxon>Bacillati</taxon>
        <taxon>Cyanobacteriota</taxon>
        <taxon>Cyanophyceae</taxon>
        <taxon>Leptolyngbyales</taxon>
        <taxon>Leptolyngbyaceae</taxon>
        <taxon>Leptolyngbya group</taxon>
        <taxon>Leptolyngbya</taxon>
    </lineage>
</organism>
<evidence type="ECO:0000313" key="3">
    <source>
        <dbReference type="Proteomes" id="UP000615026"/>
    </source>
</evidence>
<feature type="region of interest" description="Disordered" evidence="1">
    <location>
        <begin position="53"/>
        <end position="97"/>
    </location>
</feature>
<proteinExistence type="predicted"/>
<reference evidence="2" key="1">
    <citation type="submission" date="2020-10" db="EMBL/GenBank/DDBJ databases">
        <authorList>
            <person name="Castelo-Branco R."/>
            <person name="Eusebio N."/>
            <person name="Adriana R."/>
            <person name="Vieira A."/>
            <person name="Brugerolle De Fraissinette N."/>
            <person name="Rezende De Castro R."/>
            <person name="Schneider M.P."/>
            <person name="Vasconcelos V."/>
            <person name="Leao P.N."/>
        </authorList>
    </citation>
    <scope>NUCLEOTIDE SEQUENCE</scope>
    <source>
        <strain evidence="2">LEGE 11479</strain>
    </source>
</reference>
<comment type="caution">
    <text evidence="2">The sequence shown here is derived from an EMBL/GenBank/DDBJ whole genome shotgun (WGS) entry which is preliminary data.</text>
</comment>
<gene>
    <name evidence="2" type="ORF">IQ260_20220</name>
</gene>
<feature type="compositionally biased region" description="Polar residues" evidence="1">
    <location>
        <begin position="65"/>
        <end position="83"/>
    </location>
</feature>
<dbReference type="AlphaFoldDB" id="A0A928ZWW2"/>
<dbReference type="EMBL" id="JADEXP010000220">
    <property type="protein sequence ID" value="MBE9068974.1"/>
    <property type="molecule type" value="Genomic_DNA"/>
</dbReference>
<keyword evidence="3" id="KW-1185">Reference proteome</keyword>
<evidence type="ECO:0000256" key="1">
    <source>
        <dbReference type="SAM" id="MobiDB-lite"/>
    </source>
</evidence>
<name>A0A928ZWW2_LEPEC</name>
<dbReference type="Proteomes" id="UP000615026">
    <property type="component" value="Unassembled WGS sequence"/>
</dbReference>